<dbReference type="EMBL" id="JACCFH010000001">
    <property type="protein sequence ID" value="NYG35258.1"/>
    <property type="molecule type" value="Genomic_DNA"/>
</dbReference>
<keyword evidence="3" id="KW-1185">Reference proteome</keyword>
<organism evidence="2 3">
    <name type="scientific">Sphaerotilus montanus</name>
    <dbReference type="NCBI Taxonomy" id="522889"/>
    <lineage>
        <taxon>Bacteria</taxon>
        <taxon>Pseudomonadati</taxon>
        <taxon>Pseudomonadota</taxon>
        <taxon>Betaproteobacteria</taxon>
        <taxon>Burkholderiales</taxon>
        <taxon>Sphaerotilaceae</taxon>
        <taxon>Sphaerotilus</taxon>
    </lineage>
</organism>
<proteinExistence type="predicted"/>
<dbReference type="PROSITE" id="PS51186">
    <property type="entry name" value="GNAT"/>
    <property type="match status" value="1"/>
</dbReference>
<dbReference type="InterPro" id="IPR051531">
    <property type="entry name" value="N-acetyltransferase"/>
</dbReference>
<evidence type="ECO:0000259" key="1">
    <source>
        <dbReference type="PROSITE" id="PS51186"/>
    </source>
</evidence>
<evidence type="ECO:0000313" key="3">
    <source>
        <dbReference type="Proteomes" id="UP000518288"/>
    </source>
</evidence>
<comment type="caution">
    <text evidence="2">The sequence shown here is derived from an EMBL/GenBank/DDBJ whole genome shotgun (WGS) entry which is preliminary data.</text>
</comment>
<gene>
    <name evidence="2" type="ORF">BDD16_004244</name>
</gene>
<dbReference type="SUPFAM" id="SSF55729">
    <property type="entry name" value="Acyl-CoA N-acyltransferases (Nat)"/>
    <property type="match status" value="1"/>
</dbReference>
<accession>A0A7Y9R475</accession>
<feature type="domain" description="N-acetyltransferase" evidence="1">
    <location>
        <begin position="9"/>
        <end position="165"/>
    </location>
</feature>
<dbReference type="InterPro" id="IPR016181">
    <property type="entry name" value="Acyl_CoA_acyltransferase"/>
</dbReference>
<evidence type="ECO:0000313" key="2">
    <source>
        <dbReference type="EMBL" id="NYG35258.1"/>
    </source>
</evidence>
<protein>
    <submittedName>
        <fullName evidence="2">RimJ/RimL family protein N-acetyltransferase</fullName>
    </submittedName>
</protein>
<dbReference type="Gene3D" id="3.40.630.30">
    <property type="match status" value="1"/>
</dbReference>
<dbReference type="Pfam" id="PF13302">
    <property type="entry name" value="Acetyltransf_3"/>
    <property type="match status" value="1"/>
</dbReference>
<sequence length="195" mass="21848">METIETPRLVLRPFTQGDAADLFEYLHQPVASCFLSLALADMGAAEHEAATRSQNEHSIAVCLRASGKLIGDLFADPEDDTFSVGWNFNPGFGRQGHAREAAAALLAHLFEQRAARRLYAYVEDTNMPSRRLCERLGMRQEGLFREFISFRNDARGAPIYENTMQYALLRHEWVSRGGPASAVSAWHSSLSNETW</sequence>
<dbReference type="AlphaFoldDB" id="A0A7Y9R475"/>
<reference evidence="2 3" key="1">
    <citation type="submission" date="2020-07" db="EMBL/GenBank/DDBJ databases">
        <title>Genomic Encyclopedia of Archaeal and Bacterial Type Strains, Phase II (KMG-II): from individual species to whole genera.</title>
        <authorList>
            <person name="Goeker M."/>
        </authorList>
    </citation>
    <scope>NUCLEOTIDE SEQUENCE [LARGE SCALE GENOMIC DNA]</scope>
    <source>
        <strain evidence="2 3">DSM 21226</strain>
    </source>
</reference>
<dbReference type="Proteomes" id="UP000518288">
    <property type="component" value="Unassembled WGS sequence"/>
</dbReference>
<dbReference type="InterPro" id="IPR000182">
    <property type="entry name" value="GNAT_dom"/>
</dbReference>
<keyword evidence="2" id="KW-0808">Transferase</keyword>
<name>A0A7Y9R475_9BURK</name>
<dbReference type="PANTHER" id="PTHR43792">
    <property type="entry name" value="GNAT FAMILY, PUTATIVE (AFU_ORTHOLOGUE AFUA_3G00765)-RELATED-RELATED"/>
    <property type="match status" value="1"/>
</dbReference>
<dbReference type="RefSeq" id="WP_179635802.1">
    <property type="nucleotide sequence ID" value="NZ_JACCFH010000001.1"/>
</dbReference>
<dbReference type="GO" id="GO:0016747">
    <property type="term" value="F:acyltransferase activity, transferring groups other than amino-acyl groups"/>
    <property type="evidence" value="ECO:0007669"/>
    <property type="project" value="InterPro"/>
</dbReference>